<feature type="region of interest" description="Disordered" evidence="1">
    <location>
        <begin position="47"/>
        <end position="75"/>
    </location>
</feature>
<dbReference type="Proteomes" id="UP001374579">
    <property type="component" value="Unassembled WGS sequence"/>
</dbReference>
<feature type="compositionally biased region" description="Basic and acidic residues" evidence="1">
    <location>
        <begin position="10"/>
        <end position="22"/>
    </location>
</feature>
<dbReference type="PROSITE" id="PS51782">
    <property type="entry name" value="LYSM"/>
    <property type="match status" value="1"/>
</dbReference>
<dbReference type="InterPro" id="IPR036779">
    <property type="entry name" value="LysM_dom_sf"/>
</dbReference>
<keyword evidence="5" id="KW-1185">Reference proteome</keyword>
<evidence type="ECO:0000256" key="2">
    <source>
        <dbReference type="SAM" id="Phobius"/>
    </source>
</evidence>
<dbReference type="PANTHER" id="PTHR20932">
    <property type="entry name" value="LYSM AND PUTATIVE PEPTIDOGLYCAN-BINDING DOMAIN-CONTAINING PROTEIN"/>
    <property type="match status" value="1"/>
</dbReference>
<name>A0AAN9C393_9CAEN</name>
<keyword evidence="2" id="KW-0812">Transmembrane</keyword>
<feature type="transmembrane region" description="Helical" evidence="2">
    <location>
        <begin position="260"/>
        <end position="283"/>
    </location>
</feature>
<evidence type="ECO:0000259" key="3">
    <source>
        <dbReference type="PROSITE" id="PS51782"/>
    </source>
</evidence>
<dbReference type="InterPro" id="IPR045030">
    <property type="entry name" value="LYSM1-4"/>
</dbReference>
<gene>
    <name evidence="4" type="ORF">V1264_001828</name>
</gene>
<keyword evidence="2" id="KW-1133">Transmembrane helix</keyword>
<comment type="caution">
    <text evidence="4">The sequence shown here is derived from an EMBL/GenBank/DDBJ whole genome shotgun (WGS) entry which is preliminary data.</text>
</comment>
<evidence type="ECO:0000256" key="1">
    <source>
        <dbReference type="SAM" id="MobiDB-lite"/>
    </source>
</evidence>
<evidence type="ECO:0000313" key="4">
    <source>
        <dbReference type="EMBL" id="KAK7116083.1"/>
    </source>
</evidence>
<feature type="domain" description="LysM" evidence="3">
    <location>
        <begin position="82"/>
        <end position="126"/>
    </location>
</feature>
<dbReference type="SMART" id="SM00257">
    <property type="entry name" value="LysM"/>
    <property type="match status" value="1"/>
</dbReference>
<organism evidence="4 5">
    <name type="scientific">Littorina saxatilis</name>
    <dbReference type="NCBI Taxonomy" id="31220"/>
    <lineage>
        <taxon>Eukaryota</taxon>
        <taxon>Metazoa</taxon>
        <taxon>Spiralia</taxon>
        <taxon>Lophotrochozoa</taxon>
        <taxon>Mollusca</taxon>
        <taxon>Gastropoda</taxon>
        <taxon>Caenogastropoda</taxon>
        <taxon>Littorinimorpha</taxon>
        <taxon>Littorinoidea</taxon>
        <taxon>Littorinidae</taxon>
        <taxon>Littorina</taxon>
    </lineage>
</organism>
<protein>
    <recommendedName>
        <fullName evidence="3">LysM domain-containing protein</fullName>
    </recommendedName>
</protein>
<dbReference type="InterPro" id="IPR018392">
    <property type="entry name" value="LysM"/>
</dbReference>
<dbReference type="Pfam" id="PF01476">
    <property type="entry name" value="LysM"/>
    <property type="match status" value="1"/>
</dbReference>
<dbReference type="AlphaFoldDB" id="A0AAN9C393"/>
<dbReference type="PANTHER" id="PTHR20932:SF13">
    <property type="entry name" value="LD36653P"/>
    <property type="match status" value="1"/>
</dbReference>
<evidence type="ECO:0000313" key="5">
    <source>
        <dbReference type="Proteomes" id="UP001374579"/>
    </source>
</evidence>
<dbReference type="CDD" id="cd00118">
    <property type="entry name" value="LysM"/>
    <property type="match status" value="1"/>
</dbReference>
<accession>A0AAN9C393</accession>
<keyword evidence="2" id="KW-0472">Membrane</keyword>
<feature type="region of interest" description="Disordered" evidence="1">
    <location>
        <begin position="1"/>
        <end position="22"/>
    </location>
</feature>
<proteinExistence type="predicted"/>
<dbReference type="Gene3D" id="3.10.350.10">
    <property type="entry name" value="LysM domain"/>
    <property type="match status" value="1"/>
</dbReference>
<reference evidence="4 5" key="1">
    <citation type="submission" date="2024-02" db="EMBL/GenBank/DDBJ databases">
        <title>Chromosome-scale genome assembly of the rough periwinkle Littorina saxatilis.</title>
        <authorList>
            <person name="De Jode A."/>
            <person name="Faria R."/>
            <person name="Formenti G."/>
            <person name="Sims Y."/>
            <person name="Smith T.P."/>
            <person name="Tracey A."/>
            <person name="Wood J.M.D."/>
            <person name="Zagrodzka Z.B."/>
            <person name="Johannesson K."/>
            <person name="Butlin R.K."/>
            <person name="Leder E.H."/>
        </authorList>
    </citation>
    <scope>NUCLEOTIDE SEQUENCE [LARGE SCALE GENOMIC DNA]</scope>
    <source>
        <strain evidence="4">Snail1</strain>
        <tissue evidence="4">Muscle</tissue>
    </source>
</reference>
<sequence length="295" mass="33334">MSGHSRPSTRGKEVLSHTLTDRKGQLQNVKAARVYVFGDGDLVEDEDENVEFEMPEVRSRRGQAGGPSSSLQPAGEEDEVFYEKEIGEGETLQSLALKYSCPVSELKRINNLIKDQDFFALRVLKVPMKRHGYLSEIVKQEQNEAAKKKVPNLRNGATLPSESDIPSDAAYSDAICSDVDFSDPETQMRVMRTVSIRDNFSKQGREANRFLKKMDKDLSKLRQTTTTERQSLDQVISMLTNKSIYPLQSRRRLDGADCGIRWWMVLLVAVFLVVAVLVIYYGYVHGFLKDKDDGS</sequence>
<dbReference type="EMBL" id="JBAMIC010000001">
    <property type="protein sequence ID" value="KAK7116083.1"/>
    <property type="molecule type" value="Genomic_DNA"/>
</dbReference>